<dbReference type="Proteomes" id="UP000227088">
    <property type="component" value="Unassembled WGS sequence"/>
</dbReference>
<dbReference type="AlphaFoldDB" id="A0A1Y5HVU2"/>
<organism evidence="3 4">
    <name type="scientific">Oleispira antarctica</name>
    <dbReference type="NCBI Taxonomy" id="188908"/>
    <lineage>
        <taxon>Bacteria</taxon>
        <taxon>Pseudomonadati</taxon>
        <taxon>Pseudomonadota</taxon>
        <taxon>Gammaproteobacteria</taxon>
        <taxon>Oceanospirillales</taxon>
        <taxon>Oceanospirillaceae</taxon>
        <taxon>Oleispira</taxon>
    </lineage>
</organism>
<dbReference type="EMBL" id="MABE01000502">
    <property type="protein sequence ID" value="OUS39893.1"/>
    <property type="molecule type" value="Genomic_DNA"/>
</dbReference>
<evidence type="ECO:0000256" key="1">
    <source>
        <dbReference type="SAM" id="MobiDB-lite"/>
    </source>
</evidence>
<reference evidence="4" key="1">
    <citation type="journal article" date="2017" name="Proc. Natl. Acad. Sci. U.S.A.">
        <title>Simulation of Deepwater Horizon oil plume reveals substrate specialization within a complex community of hydrocarbon degraders.</title>
        <authorList>
            <person name="Hu P."/>
            <person name="Dubinsky E.A."/>
            <person name="Probst A.J."/>
            <person name="Wang J."/>
            <person name="Sieber C.M.K."/>
            <person name="Tom L.M."/>
            <person name="Gardinali P."/>
            <person name="Banfield J.F."/>
            <person name="Atlas R.M."/>
            <person name="Andersen G.L."/>
        </authorList>
    </citation>
    <scope>NUCLEOTIDE SEQUENCE [LARGE SCALE GENOMIC DNA]</scope>
</reference>
<gene>
    <name evidence="3" type="ORF">A9R00_08810</name>
</gene>
<feature type="region of interest" description="Disordered" evidence="1">
    <location>
        <begin position="1"/>
        <end position="28"/>
    </location>
</feature>
<protein>
    <recommendedName>
        <fullName evidence="2">CdsD C-terminal domain-containing protein</fullName>
    </recommendedName>
</protein>
<name>A0A1Y5HVU2_OLEAN</name>
<evidence type="ECO:0000313" key="4">
    <source>
        <dbReference type="Proteomes" id="UP000227088"/>
    </source>
</evidence>
<dbReference type="InterPro" id="IPR056283">
    <property type="entry name" value="CdsD_C"/>
</dbReference>
<sequence>MCSGVLVLGSSTNADQDPMRPPSWVKQKSMSSVKSKGIKLQQILISKDRKIVIINNQILTEGQSIAGMKITKIESAQVMFRRAGVNKVIKLLPASKEVKREI</sequence>
<accession>A0A1Y5HVU2</accession>
<evidence type="ECO:0000313" key="3">
    <source>
        <dbReference type="EMBL" id="OUS39893.1"/>
    </source>
</evidence>
<evidence type="ECO:0000259" key="2">
    <source>
        <dbReference type="Pfam" id="PF23862"/>
    </source>
</evidence>
<feature type="domain" description="CdsD C-terminal" evidence="2">
    <location>
        <begin position="50"/>
        <end position="85"/>
    </location>
</feature>
<comment type="caution">
    <text evidence="3">The sequence shown here is derived from an EMBL/GenBank/DDBJ whole genome shotgun (WGS) entry which is preliminary data.</text>
</comment>
<proteinExistence type="predicted"/>
<dbReference type="Pfam" id="PF23862">
    <property type="entry name" value="CdsD_C"/>
    <property type="match status" value="1"/>
</dbReference>